<keyword evidence="2" id="KW-1003">Cell membrane</keyword>
<feature type="transmembrane region" description="Helical" evidence="6">
    <location>
        <begin position="171"/>
        <end position="190"/>
    </location>
</feature>
<evidence type="ECO:0000313" key="7">
    <source>
        <dbReference type="EMBL" id="ETN71503.1"/>
    </source>
</evidence>
<proteinExistence type="predicted"/>
<accession>W2SPP9</accession>
<comment type="subcellular location">
    <subcellularLocation>
        <location evidence="1">Cell membrane</location>
        <topology evidence="1">Multi-pass membrane protein</topology>
    </subcellularLocation>
</comment>
<name>W2SPP9_NECAM</name>
<dbReference type="AlphaFoldDB" id="W2SPP9"/>
<dbReference type="Proteomes" id="UP000053676">
    <property type="component" value="Unassembled WGS sequence"/>
</dbReference>
<evidence type="ECO:0000256" key="4">
    <source>
        <dbReference type="ARBA" id="ARBA00022989"/>
    </source>
</evidence>
<dbReference type="EMBL" id="KI668023">
    <property type="protein sequence ID" value="ETN71503.1"/>
    <property type="molecule type" value="Genomic_DNA"/>
</dbReference>
<evidence type="ECO:0000256" key="3">
    <source>
        <dbReference type="ARBA" id="ARBA00022692"/>
    </source>
</evidence>
<protein>
    <submittedName>
        <fullName evidence="7">Arginine/ornithine antiporter domain protein</fullName>
    </submittedName>
</protein>
<dbReference type="Gene3D" id="1.20.1740.10">
    <property type="entry name" value="Amino acid/polyamine transporter I"/>
    <property type="match status" value="1"/>
</dbReference>
<evidence type="ECO:0000256" key="2">
    <source>
        <dbReference type="ARBA" id="ARBA00022475"/>
    </source>
</evidence>
<evidence type="ECO:0000256" key="6">
    <source>
        <dbReference type="SAM" id="Phobius"/>
    </source>
</evidence>
<dbReference type="Pfam" id="PF13520">
    <property type="entry name" value="AA_permease_2"/>
    <property type="match status" value="1"/>
</dbReference>
<dbReference type="KEGG" id="nai:NECAME_19302"/>
<gene>
    <name evidence="7" type="ORF">NECAME_19302</name>
</gene>
<dbReference type="InterPro" id="IPR050367">
    <property type="entry name" value="APC_superfamily"/>
</dbReference>
<evidence type="ECO:0000313" key="8">
    <source>
        <dbReference type="Proteomes" id="UP000053676"/>
    </source>
</evidence>
<dbReference type="PANTHER" id="PTHR42770">
    <property type="entry name" value="AMINO ACID TRANSPORTER-RELATED"/>
    <property type="match status" value="1"/>
</dbReference>
<keyword evidence="3 6" id="KW-0812">Transmembrane</keyword>
<dbReference type="PANTHER" id="PTHR42770:SF4">
    <property type="entry name" value="ARGININE_ORNITHINE ANTIPORTER-RELATED"/>
    <property type="match status" value="1"/>
</dbReference>
<feature type="transmembrane region" description="Helical" evidence="6">
    <location>
        <begin position="202"/>
        <end position="224"/>
    </location>
</feature>
<feature type="transmembrane region" description="Helical" evidence="6">
    <location>
        <begin position="94"/>
        <end position="115"/>
    </location>
</feature>
<sequence>MAASAGVGAVLIGWAITAFGMLALALVFQTLANRKPNLDGGVYAYAKAGFGNYMGFASAWGYWISAWLGNVGYYVLLFSTLGYFFPVFGEGNTLPAFACSSALLWSVHFLVLRGIKEASFINQITTIAKIVPLVLFMLICLLAFRLDIFSADIWARSNPALGGVHDQVRNMMLVTVWVFVGIEGATVFSARAADRKSVGKATVIGFFVVLLVLVLVNVLSLGIMTQRQLAGLKNPSMAGVLEHVIGHWGVVL</sequence>
<evidence type="ECO:0000256" key="5">
    <source>
        <dbReference type="ARBA" id="ARBA00023136"/>
    </source>
</evidence>
<reference evidence="8" key="1">
    <citation type="journal article" date="2014" name="Nat. Genet.">
        <title>Genome of the human hookworm Necator americanus.</title>
        <authorList>
            <person name="Tang Y.T."/>
            <person name="Gao X."/>
            <person name="Rosa B.A."/>
            <person name="Abubucker S."/>
            <person name="Hallsworth-Pepin K."/>
            <person name="Martin J."/>
            <person name="Tyagi R."/>
            <person name="Heizer E."/>
            <person name="Zhang X."/>
            <person name="Bhonagiri-Palsikar V."/>
            <person name="Minx P."/>
            <person name="Warren W.C."/>
            <person name="Wang Q."/>
            <person name="Zhan B."/>
            <person name="Hotez P.J."/>
            <person name="Sternberg P.W."/>
            <person name="Dougall A."/>
            <person name="Gaze S.T."/>
            <person name="Mulvenna J."/>
            <person name="Sotillo J."/>
            <person name="Ranganathan S."/>
            <person name="Rabelo E.M."/>
            <person name="Wilson R.K."/>
            <person name="Felgner P.L."/>
            <person name="Bethony J."/>
            <person name="Hawdon J.M."/>
            <person name="Gasser R.B."/>
            <person name="Loukas A."/>
            <person name="Mitreva M."/>
        </authorList>
    </citation>
    <scope>NUCLEOTIDE SEQUENCE [LARGE SCALE GENOMIC DNA]</scope>
</reference>
<dbReference type="OrthoDB" id="8300504at2759"/>
<organism evidence="7 8">
    <name type="scientific">Necator americanus</name>
    <name type="common">Human hookworm</name>
    <dbReference type="NCBI Taxonomy" id="51031"/>
    <lineage>
        <taxon>Eukaryota</taxon>
        <taxon>Metazoa</taxon>
        <taxon>Ecdysozoa</taxon>
        <taxon>Nematoda</taxon>
        <taxon>Chromadorea</taxon>
        <taxon>Rhabditida</taxon>
        <taxon>Rhabditina</taxon>
        <taxon>Rhabditomorpha</taxon>
        <taxon>Strongyloidea</taxon>
        <taxon>Ancylostomatidae</taxon>
        <taxon>Bunostominae</taxon>
        <taxon>Necator</taxon>
    </lineage>
</organism>
<evidence type="ECO:0000256" key="1">
    <source>
        <dbReference type="ARBA" id="ARBA00004651"/>
    </source>
</evidence>
<feature type="transmembrane region" description="Helical" evidence="6">
    <location>
        <begin position="127"/>
        <end position="151"/>
    </location>
</feature>
<keyword evidence="8" id="KW-1185">Reference proteome</keyword>
<feature type="transmembrane region" description="Helical" evidence="6">
    <location>
        <begin position="71"/>
        <end position="88"/>
    </location>
</feature>
<feature type="transmembrane region" description="Helical" evidence="6">
    <location>
        <begin position="7"/>
        <end position="32"/>
    </location>
</feature>
<keyword evidence="5 6" id="KW-0472">Membrane</keyword>
<keyword evidence="4 6" id="KW-1133">Transmembrane helix</keyword>
<dbReference type="GO" id="GO:0005886">
    <property type="term" value="C:plasma membrane"/>
    <property type="evidence" value="ECO:0007669"/>
    <property type="project" value="UniProtKB-SubCell"/>
</dbReference>
<feature type="non-terminal residue" evidence="7">
    <location>
        <position position="252"/>
    </location>
</feature>
<dbReference type="GO" id="GO:0022857">
    <property type="term" value="F:transmembrane transporter activity"/>
    <property type="evidence" value="ECO:0007669"/>
    <property type="project" value="InterPro"/>
</dbReference>
<dbReference type="InterPro" id="IPR002293">
    <property type="entry name" value="AA/rel_permease1"/>
</dbReference>
<feature type="transmembrane region" description="Helical" evidence="6">
    <location>
        <begin position="44"/>
        <end position="64"/>
    </location>
</feature>